<dbReference type="Pfam" id="PF00825">
    <property type="entry name" value="Ribonuclease_P"/>
    <property type="match status" value="1"/>
</dbReference>
<evidence type="ECO:0000256" key="5">
    <source>
        <dbReference type="ARBA" id="ARBA00022884"/>
    </source>
</evidence>
<dbReference type="PANTHER" id="PTHR33992">
    <property type="entry name" value="RIBONUCLEASE P PROTEIN COMPONENT"/>
    <property type="match status" value="1"/>
</dbReference>
<dbReference type="GO" id="GO:0004526">
    <property type="term" value="F:ribonuclease P activity"/>
    <property type="evidence" value="ECO:0007669"/>
    <property type="project" value="UniProtKB-UniRule"/>
</dbReference>
<keyword evidence="4 6" id="KW-0378">Hydrolase</keyword>
<dbReference type="RefSeq" id="WP_078697447.1">
    <property type="nucleotide sequence ID" value="NZ_FUYH01000025.1"/>
</dbReference>
<keyword evidence="2 6" id="KW-0540">Nuclease</keyword>
<sequence length="124" mass="14663">MKKEERVRKNSHFRYIYRKGKSLSNDVLVLYLFRNGKNINRVGISVSKKIGNSVVRNRVKRLIRECFRKNRNMTKTGYDLIFVARKKSSQANYYLIEEAMKNLFKKGGLLKEVENNEKNIDISD</sequence>
<dbReference type="InterPro" id="IPR020568">
    <property type="entry name" value="Ribosomal_Su5_D2-typ_SF"/>
</dbReference>
<dbReference type="HAMAP" id="MF_00227">
    <property type="entry name" value="RNase_P"/>
    <property type="match status" value="1"/>
</dbReference>
<evidence type="ECO:0000256" key="4">
    <source>
        <dbReference type="ARBA" id="ARBA00022801"/>
    </source>
</evidence>
<accession>A0A1T4Y706</accession>
<keyword evidence="1 6" id="KW-0819">tRNA processing</keyword>
<proteinExistence type="inferred from homology"/>
<evidence type="ECO:0000256" key="6">
    <source>
        <dbReference type="HAMAP-Rule" id="MF_00227"/>
    </source>
</evidence>
<dbReference type="Gene3D" id="3.30.230.10">
    <property type="match status" value="1"/>
</dbReference>
<dbReference type="PANTHER" id="PTHR33992:SF1">
    <property type="entry name" value="RIBONUCLEASE P PROTEIN COMPONENT"/>
    <property type="match status" value="1"/>
</dbReference>
<name>A0A1T4Y706_9CLOT</name>
<gene>
    <name evidence="6" type="primary">rnpA</name>
    <name evidence="8" type="ORF">SAMN05443428_12510</name>
</gene>
<keyword evidence="5 6" id="KW-0694">RNA-binding</keyword>
<evidence type="ECO:0000256" key="1">
    <source>
        <dbReference type="ARBA" id="ARBA00022694"/>
    </source>
</evidence>
<dbReference type="InterPro" id="IPR014721">
    <property type="entry name" value="Ribsml_uS5_D2-typ_fold_subgr"/>
</dbReference>
<organism evidence="8 9">
    <name type="scientific">Caloramator quimbayensis</name>
    <dbReference type="NCBI Taxonomy" id="1147123"/>
    <lineage>
        <taxon>Bacteria</taxon>
        <taxon>Bacillati</taxon>
        <taxon>Bacillota</taxon>
        <taxon>Clostridia</taxon>
        <taxon>Eubacteriales</taxon>
        <taxon>Clostridiaceae</taxon>
        <taxon>Caloramator</taxon>
    </lineage>
</organism>
<dbReference type="STRING" id="1147123.SAMN05443428_12510"/>
<evidence type="ECO:0000256" key="2">
    <source>
        <dbReference type="ARBA" id="ARBA00022722"/>
    </source>
</evidence>
<dbReference type="NCBIfam" id="TIGR00188">
    <property type="entry name" value="rnpA"/>
    <property type="match status" value="1"/>
</dbReference>
<comment type="function">
    <text evidence="6">RNaseP catalyzes the removal of the 5'-leader sequence from pre-tRNA to produce the mature 5'-terminus. It can also cleave other RNA substrates such as 4.5S RNA. The protein component plays an auxiliary but essential role in vivo by binding to the 5'-leader sequence and broadening the substrate specificity of the ribozyme.</text>
</comment>
<dbReference type="Proteomes" id="UP000190105">
    <property type="component" value="Unassembled WGS sequence"/>
</dbReference>
<protein>
    <recommendedName>
        <fullName evidence="6 7">Ribonuclease P protein component</fullName>
        <shortName evidence="6">RNase P protein</shortName>
        <shortName evidence="6">RNaseP protein</shortName>
        <ecNumber evidence="6 7">3.1.26.5</ecNumber>
    </recommendedName>
    <alternativeName>
        <fullName evidence="6">Protein C5</fullName>
    </alternativeName>
</protein>
<dbReference type="AlphaFoldDB" id="A0A1T4Y706"/>
<dbReference type="GO" id="GO:0042781">
    <property type="term" value="F:3'-tRNA processing endoribonuclease activity"/>
    <property type="evidence" value="ECO:0007669"/>
    <property type="project" value="TreeGrafter"/>
</dbReference>
<keyword evidence="3 6" id="KW-0255">Endonuclease</keyword>
<comment type="similarity">
    <text evidence="6">Belongs to the RnpA family.</text>
</comment>
<dbReference type="InterPro" id="IPR000100">
    <property type="entry name" value="RNase_P"/>
</dbReference>
<keyword evidence="9" id="KW-1185">Reference proteome</keyword>
<dbReference type="GO" id="GO:0000049">
    <property type="term" value="F:tRNA binding"/>
    <property type="evidence" value="ECO:0007669"/>
    <property type="project" value="UniProtKB-UniRule"/>
</dbReference>
<dbReference type="EC" id="3.1.26.5" evidence="6 7"/>
<dbReference type="EMBL" id="FUYH01000025">
    <property type="protein sequence ID" value="SKA97443.1"/>
    <property type="molecule type" value="Genomic_DNA"/>
</dbReference>
<comment type="subunit">
    <text evidence="6">Consists of a catalytic RNA component (M1 or rnpB) and a protein subunit.</text>
</comment>
<dbReference type="GO" id="GO:0030677">
    <property type="term" value="C:ribonuclease P complex"/>
    <property type="evidence" value="ECO:0007669"/>
    <property type="project" value="TreeGrafter"/>
</dbReference>
<evidence type="ECO:0000313" key="8">
    <source>
        <dbReference type="EMBL" id="SKA97443.1"/>
    </source>
</evidence>
<evidence type="ECO:0000313" key="9">
    <source>
        <dbReference type="Proteomes" id="UP000190105"/>
    </source>
</evidence>
<evidence type="ECO:0000256" key="3">
    <source>
        <dbReference type="ARBA" id="ARBA00022759"/>
    </source>
</evidence>
<dbReference type="OrthoDB" id="9810867at2"/>
<dbReference type="SUPFAM" id="SSF54211">
    <property type="entry name" value="Ribosomal protein S5 domain 2-like"/>
    <property type="match status" value="1"/>
</dbReference>
<evidence type="ECO:0000256" key="7">
    <source>
        <dbReference type="NCBIfam" id="TIGR00188"/>
    </source>
</evidence>
<reference evidence="9" key="1">
    <citation type="submission" date="2017-02" db="EMBL/GenBank/DDBJ databases">
        <authorList>
            <person name="Varghese N."/>
            <person name="Submissions S."/>
        </authorList>
    </citation>
    <scope>NUCLEOTIDE SEQUENCE [LARGE SCALE GENOMIC DNA]</scope>
    <source>
        <strain evidence="9">USBA 833</strain>
    </source>
</reference>
<dbReference type="GO" id="GO:0001682">
    <property type="term" value="P:tRNA 5'-leader removal"/>
    <property type="evidence" value="ECO:0007669"/>
    <property type="project" value="UniProtKB-UniRule"/>
</dbReference>
<comment type="catalytic activity">
    <reaction evidence="6">
        <text>Endonucleolytic cleavage of RNA, removing 5'-extranucleotides from tRNA precursor.</text>
        <dbReference type="EC" id="3.1.26.5"/>
    </reaction>
</comment>